<organism evidence="3 4">
    <name type="scientific">Kribbella alba</name>
    <dbReference type="NCBI Taxonomy" id="190197"/>
    <lineage>
        <taxon>Bacteria</taxon>
        <taxon>Bacillati</taxon>
        <taxon>Actinomycetota</taxon>
        <taxon>Actinomycetes</taxon>
        <taxon>Propionibacteriales</taxon>
        <taxon>Kribbellaceae</taxon>
        <taxon>Kribbella</taxon>
    </lineage>
</organism>
<gene>
    <name evidence="3" type="ORF">GCM10009744_01230</name>
</gene>
<dbReference type="PANTHER" id="PTHR35174:SF3">
    <property type="entry name" value="BLL7171 PROTEIN"/>
    <property type="match status" value="1"/>
</dbReference>
<keyword evidence="4" id="KW-1185">Reference proteome</keyword>
<dbReference type="InterPro" id="IPR005545">
    <property type="entry name" value="YCII"/>
</dbReference>
<feature type="domain" description="YCII-related" evidence="2">
    <location>
        <begin position="29"/>
        <end position="131"/>
    </location>
</feature>
<dbReference type="Pfam" id="PF03795">
    <property type="entry name" value="YCII"/>
    <property type="match status" value="1"/>
</dbReference>
<dbReference type="PANTHER" id="PTHR35174">
    <property type="entry name" value="BLL7171 PROTEIN-RELATED"/>
    <property type="match status" value="1"/>
</dbReference>
<name>A0ABN2EUI7_9ACTN</name>
<comment type="similarity">
    <text evidence="1">Belongs to the YciI family.</text>
</comment>
<evidence type="ECO:0000259" key="2">
    <source>
        <dbReference type="Pfam" id="PF03795"/>
    </source>
</evidence>
<accession>A0ABN2EUI7</accession>
<evidence type="ECO:0000313" key="3">
    <source>
        <dbReference type="EMBL" id="GAA1618391.1"/>
    </source>
</evidence>
<dbReference type="InterPro" id="IPR011008">
    <property type="entry name" value="Dimeric_a/b-barrel"/>
</dbReference>
<proteinExistence type="inferred from homology"/>
<dbReference type="SUPFAM" id="SSF54909">
    <property type="entry name" value="Dimeric alpha+beta barrel"/>
    <property type="match status" value="1"/>
</dbReference>
<dbReference type="EMBL" id="BAAANE010000001">
    <property type="protein sequence ID" value="GAA1618391.1"/>
    <property type="molecule type" value="Genomic_DNA"/>
</dbReference>
<reference evidence="3 4" key="1">
    <citation type="journal article" date="2019" name="Int. J. Syst. Evol. Microbiol.">
        <title>The Global Catalogue of Microorganisms (GCM) 10K type strain sequencing project: providing services to taxonomists for standard genome sequencing and annotation.</title>
        <authorList>
            <consortium name="The Broad Institute Genomics Platform"/>
            <consortium name="The Broad Institute Genome Sequencing Center for Infectious Disease"/>
            <person name="Wu L."/>
            <person name="Ma J."/>
        </authorList>
    </citation>
    <scope>NUCLEOTIDE SEQUENCE [LARGE SCALE GENOMIC DNA]</scope>
    <source>
        <strain evidence="3 4">JCM 14306</strain>
    </source>
</reference>
<comment type="caution">
    <text evidence="3">The sequence shown here is derived from an EMBL/GenBank/DDBJ whole genome shotgun (WGS) entry which is preliminary data.</text>
</comment>
<sequence>MDRTPRATRSRGSAELTFLSVQDGYDAPMKYLVFIYGKAGGSSPEKQLQGLRDLTKLKDELARSGELVSAEGLTLPGDGRIVQVRGGERVVTDGPFGEAKEQLAGFFMVDVVDDERAQQLAARVSAVVDDRVELRGTVLSG</sequence>
<protein>
    <recommendedName>
        <fullName evidence="2">YCII-related domain-containing protein</fullName>
    </recommendedName>
</protein>
<evidence type="ECO:0000313" key="4">
    <source>
        <dbReference type="Proteomes" id="UP001501319"/>
    </source>
</evidence>
<dbReference type="Gene3D" id="3.30.70.1060">
    <property type="entry name" value="Dimeric alpha+beta barrel"/>
    <property type="match status" value="1"/>
</dbReference>
<dbReference type="Proteomes" id="UP001501319">
    <property type="component" value="Unassembled WGS sequence"/>
</dbReference>
<evidence type="ECO:0000256" key="1">
    <source>
        <dbReference type="ARBA" id="ARBA00007689"/>
    </source>
</evidence>